<dbReference type="GO" id="GO:0006874">
    <property type="term" value="P:intracellular calcium ion homeostasis"/>
    <property type="evidence" value="ECO:0007669"/>
    <property type="project" value="TreeGrafter"/>
</dbReference>
<dbReference type="InterPro" id="IPR004837">
    <property type="entry name" value="NaCa_Exmemb"/>
</dbReference>
<evidence type="ECO:0000256" key="6">
    <source>
        <dbReference type="ARBA" id="ARBA00023136"/>
    </source>
</evidence>
<evidence type="ECO:0000313" key="10">
    <source>
        <dbReference type="Proteomes" id="UP000887116"/>
    </source>
</evidence>
<reference evidence="9" key="1">
    <citation type="submission" date="2020-07" db="EMBL/GenBank/DDBJ databases">
        <title>Multicomponent nature underlies the extraordinary mechanical properties of spider dragline silk.</title>
        <authorList>
            <person name="Kono N."/>
            <person name="Nakamura H."/>
            <person name="Mori M."/>
            <person name="Yoshida Y."/>
            <person name="Ohtoshi R."/>
            <person name="Malay A.D."/>
            <person name="Moran D.A.P."/>
            <person name="Tomita M."/>
            <person name="Numata K."/>
            <person name="Arakawa K."/>
        </authorList>
    </citation>
    <scope>NUCLEOTIDE SEQUENCE</scope>
</reference>
<evidence type="ECO:0000256" key="3">
    <source>
        <dbReference type="ARBA" id="ARBA00022449"/>
    </source>
</evidence>
<dbReference type="GO" id="GO:0005262">
    <property type="term" value="F:calcium channel activity"/>
    <property type="evidence" value="ECO:0007669"/>
    <property type="project" value="TreeGrafter"/>
</dbReference>
<gene>
    <name evidence="9" type="primary">SLC24A3</name>
    <name evidence="9" type="ORF">TNCT_338731</name>
</gene>
<keyword evidence="3" id="KW-0050">Antiport</keyword>
<keyword evidence="10" id="KW-1185">Reference proteome</keyword>
<dbReference type="PANTHER" id="PTHR10846:SF73">
    <property type="entry name" value="SODIUM_CALCIUM EXCHANGER MEMBRANE REGION DOMAIN-CONTAINING PROTEIN"/>
    <property type="match status" value="1"/>
</dbReference>
<accession>A0A8X6FY87</accession>
<keyword evidence="4 7" id="KW-0812">Transmembrane</keyword>
<dbReference type="Pfam" id="PF01699">
    <property type="entry name" value="Na_Ca_ex"/>
    <property type="match status" value="1"/>
</dbReference>
<dbReference type="InterPro" id="IPR004481">
    <property type="entry name" value="K/Na/Ca-exchanger"/>
</dbReference>
<proteinExistence type="inferred from homology"/>
<organism evidence="9 10">
    <name type="scientific">Trichonephila clavata</name>
    <name type="common">Joro spider</name>
    <name type="synonym">Nephila clavata</name>
    <dbReference type="NCBI Taxonomy" id="2740835"/>
    <lineage>
        <taxon>Eukaryota</taxon>
        <taxon>Metazoa</taxon>
        <taxon>Ecdysozoa</taxon>
        <taxon>Arthropoda</taxon>
        <taxon>Chelicerata</taxon>
        <taxon>Arachnida</taxon>
        <taxon>Araneae</taxon>
        <taxon>Araneomorphae</taxon>
        <taxon>Entelegynae</taxon>
        <taxon>Araneoidea</taxon>
        <taxon>Nephilidae</taxon>
        <taxon>Trichonephila</taxon>
    </lineage>
</organism>
<sequence length="96" mass="10466">MLDAPRSSSDVLECVPPAIHEFPEDIFTQEQRQNGFVILHLVATIYLCLILAIVCDQFFVPTLEIIAESLNVPVDVAGATFMAIGTSSPELYSAVI</sequence>
<evidence type="ECO:0000256" key="1">
    <source>
        <dbReference type="ARBA" id="ARBA00004141"/>
    </source>
</evidence>
<comment type="subcellular location">
    <subcellularLocation>
        <location evidence="1">Membrane</location>
        <topology evidence="1">Multi-pass membrane protein</topology>
    </subcellularLocation>
</comment>
<keyword evidence="5 7" id="KW-1133">Transmembrane helix</keyword>
<keyword evidence="3" id="KW-0813">Transport</keyword>
<evidence type="ECO:0000256" key="4">
    <source>
        <dbReference type="ARBA" id="ARBA00022692"/>
    </source>
</evidence>
<evidence type="ECO:0000256" key="7">
    <source>
        <dbReference type="SAM" id="Phobius"/>
    </source>
</evidence>
<evidence type="ECO:0000256" key="2">
    <source>
        <dbReference type="ARBA" id="ARBA00005364"/>
    </source>
</evidence>
<dbReference type="OrthoDB" id="2127281at2759"/>
<evidence type="ECO:0000259" key="8">
    <source>
        <dbReference type="Pfam" id="PF01699"/>
    </source>
</evidence>
<evidence type="ECO:0000256" key="5">
    <source>
        <dbReference type="ARBA" id="ARBA00022989"/>
    </source>
</evidence>
<dbReference type="GO" id="GO:0005886">
    <property type="term" value="C:plasma membrane"/>
    <property type="evidence" value="ECO:0007669"/>
    <property type="project" value="TreeGrafter"/>
</dbReference>
<evidence type="ECO:0000313" key="9">
    <source>
        <dbReference type="EMBL" id="GFQ91373.1"/>
    </source>
</evidence>
<dbReference type="Proteomes" id="UP000887116">
    <property type="component" value="Unassembled WGS sequence"/>
</dbReference>
<keyword evidence="6 7" id="KW-0472">Membrane</keyword>
<dbReference type="AlphaFoldDB" id="A0A8X6FY87"/>
<dbReference type="EMBL" id="BMAO01013854">
    <property type="protein sequence ID" value="GFQ91373.1"/>
    <property type="molecule type" value="Genomic_DNA"/>
</dbReference>
<dbReference type="GO" id="GO:0008273">
    <property type="term" value="F:calcium, potassium:sodium antiporter activity"/>
    <property type="evidence" value="ECO:0007669"/>
    <property type="project" value="TreeGrafter"/>
</dbReference>
<feature type="transmembrane region" description="Helical" evidence="7">
    <location>
        <begin position="36"/>
        <end position="54"/>
    </location>
</feature>
<feature type="domain" description="Sodium/calcium exchanger membrane region" evidence="8">
    <location>
        <begin position="41"/>
        <end position="96"/>
    </location>
</feature>
<name>A0A8X6FY87_TRICU</name>
<protein>
    <recommendedName>
        <fullName evidence="8">Sodium/calcium exchanger membrane region domain-containing protein</fullName>
    </recommendedName>
</protein>
<dbReference type="PANTHER" id="PTHR10846">
    <property type="entry name" value="SODIUM/POTASSIUM/CALCIUM EXCHANGER"/>
    <property type="match status" value="1"/>
</dbReference>
<comment type="caution">
    <text evidence="9">The sequence shown here is derived from an EMBL/GenBank/DDBJ whole genome shotgun (WGS) entry which is preliminary data.</text>
</comment>
<comment type="similarity">
    <text evidence="2">Belongs to the Ca(2+):cation antiporter (CaCA) (TC 2.A.19) family. SLC24A subfamily.</text>
</comment>
<feature type="non-terminal residue" evidence="9">
    <location>
        <position position="1"/>
    </location>
</feature>